<comment type="caution">
    <text evidence="8">The sequence shown here is derived from an EMBL/GenBank/DDBJ whole genome shotgun (WGS) entry which is preliminary data.</text>
</comment>
<keyword evidence="9" id="KW-1185">Reference proteome</keyword>
<evidence type="ECO:0000256" key="5">
    <source>
        <dbReference type="ARBA" id="ARBA00022970"/>
    </source>
</evidence>
<evidence type="ECO:0000313" key="9">
    <source>
        <dbReference type="Proteomes" id="UP001243846"/>
    </source>
</evidence>
<dbReference type="InterPro" id="IPR003593">
    <property type="entry name" value="AAA+_ATPase"/>
</dbReference>
<dbReference type="PANTHER" id="PTHR43820">
    <property type="entry name" value="HIGH-AFFINITY BRANCHED-CHAIN AMINO ACID TRANSPORT ATP-BINDING PROTEIN LIVF"/>
    <property type="match status" value="1"/>
</dbReference>
<evidence type="ECO:0000256" key="1">
    <source>
        <dbReference type="ARBA" id="ARBA00005417"/>
    </source>
</evidence>
<evidence type="ECO:0000259" key="7">
    <source>
        <dbReference type="PROSITE" id="PS50893"/>
    </source>
</evidence>
<proteinExistence type="inferred from homology"/>
<dbReference type="CDD" id="cd03224">
    <property type="entry name" value="ABC_TM1139_LivF_branched"/>
    <property type="match status" value="1"/>
</dbReference>
<feature type="domain" description="ABC transporter" evidence="7">
    <location>
        <begin position="4"/>
        <end position="230"/>
    </location>
</feature>
<evidence type="ECO:0000256" key="4">
    <source>
        <dbReference type="ARBA" id="ARBA00022840"/>
    </source>
</evidence>
<keyword evidence="2" id="KW-0813">Transport</keyword>
<dbReference type="Proteomes" id="UP001243846">
    <property type="component" value="Unassembled WGS sequence"/>
</dbReference>
<evidence type="ECO:0000256" key="6">
    <source>
        <dbReference type="SAM" id="MobiDB-lite"/>
    </source>
</evidence>
<gene>
    <name evidence="8" type="ORF">QWZ10_02455</name>
</gene>
<accession>A0ABT8D6B7</accession>
<keyword evidence="4 8" id="KW-0067">ATP-binding</keyword>
<dbReference type="SUPFAM" id="SSF52540">
    <property type="entry name" value="P-loop containing nucleoside triphosphate hydrolases"/>
    <property type="match status" value="1"/>
</dbReference>
<dbReference type="PROSITE" id="PS50893">
    <property type="entry name" value="ABC_TRANSPORTER_2"/>
    <property type="match status" value="1"/>
</dbReference>
<keyword evidence="5" id="KW-0029">Amino-acid transport</keyword>
<sequence>MSLLSLRNVTAAYGQAAVLHGVSFDLAEGEVLALMGRNGMGKSTTIKTVMQLLRAGSGEIRFDGADLTRLAPHQAARCGLGLVPEGRRVFAPLNVEENLMVAARPGAWDRARVIALFPRLGERLGQRAGTLSGGEQQMLAIGRALMTNPRLLILDEATEGLAPVVRQEIWAGIRALKAEGLSILVVDKSLKELASVADRAVILERGRSVWQGGMGKSPRHRAQLAGRLSAERTATPSDRPADSCGFR</sequence>
<dbReference type="GO" id="GO:0005524">
    <property type="term" value="F:ATP binding"/>
    <property type="evidence" value="ECO:0007669"/>
    <property type="project" value="UniProtKB-KW"/>
</dbReference>
<organism evidence="8 9">
    <name type="scientific">Paracoccus cavernae</name>
    <dbReference type="NCBI Taxonomy" id="1571207"/>
    <lineage>
        <taxon>Bacteria</taxon>
        <taxon>Pseudomonadati</taxon>
        <taxon>Pseudomonadota</taxon>
        <taxon>Alphaproteobacteria</taxon>
        <taxon>Rhodobacterales</taxon>
        <taxon>Paracoccaceae</taxon>
        <taxon>Paracoccus</taxon>
    </lineage>
</organism>
<protein>
    <submittedName>
        <fullName evidence="8">ABC transporter ATP-binding protein</fullName>
    </submittedName>
</protein>
<dbReference type="Pfam" id="PF00005">
    <property type="entry name" value="ABC_tran"/>
    <property type="match status" value="1"/>
</dbReference>
<dbReference type="PROSITE" id="PS00211">
    <property type="entry name" value="ABC_TRANSPORTER_1"/>
    <property type="match status" value="1"/>
</dbReference>
<dbReference type="PANTHER" id="PTHR43820:SF2">
    <property type="entry name" value="ABC TRANSPORTER ATP-BINDING PROTEIN"/>
    <property type="match status" value="1"/>
</dbReference>
<feature type="region of interest" description="Disordered" evidence="6">
    <location>
        <begin position="212"/>
        <end position="247"/>
    </location>
</feature>
<comment type="similarity">
    <text evidence="1">Belongs to the ABC transporter superfamily.</text>
</comment>
<dbReference type="InterPro" id="IPR003439">
    <property type="entry name" value="ABC_transporter-like_ATP-bd"/>
</dbReference>
<dbReference type="Gene3D" id="3.40.50.300">
    <property type="entry name" value="P-loop containing nucleotide triphosphate hydrolases"/>
    <property type="match status" value="1"/>
</dbReference>
<dbReference type="InterPro" id="IPR017871">
    <property type="entry name" value="ABC_transporter-like_CS"/>
</dbReference>
<evidence type="ECO:0000313" key="8">
    <source>
        <dbReference type="EMBL" id="MDN3710962.1"/>
    </source>
</evidence>
<keyword evidence="3" id="KW-0547">Nucleotide-binding</keyword>
<dbReference type="InterPro" id="IPR027417">
    <property type="entry name" value="P-loop_NTPase"/>
</dbReference>
<evidence type="ECO:0000256" key="3">
    <source>
        <dbReference type="ARBA" id="ARBA00022741"/>
    </source>
</evidence>
<name>A0ABT8D6B7_9RHOB</name>
<dbReference type="SMART" id="SM00382">
    <property type="entry name" value="AAA"/>
    <property type="match status" value="1"/>
</dbReference>
<dbReference type="InterPro" id="IPR052156">
    <property type="entry name" value="BCAA_Transport_ATP-bd_LivF"/>
</dbReference>
<reference evidence="9" key="1">
    <citation type="journal article" date="2019" name="Int. J. Syst. Evol. Microbiol.">
        <title>The Global Catalogue of Microorganisms (GCM) 10K type strain sequencing project: providing services to taxonomists for standard genome sequencing and annotation.</title>
        <authorList>
            <consortium name="The Broad Institute Genomics Platform"/>
            <consortium name="The Broad Institute Genome Sequencing Center for Infectious Disease"/>
            <person name="Wu L."/>
            <person name="Ma J."/>
        </authorList>
    </citation>
    <scope>NUCLEOTIDE SEQUENCE [LARGE SCALE GENOMIC DNA]</scope>
    <source>
        <strain evidence="9">CECT 8482</strain>
    </source>
</reference>
<evidence type="ECO:0000256" key="2">
    <source>
        <dbReference type="ARBA" id="ARBA00022448"/>
    </source>
</evidence>
<dbReference type="EMBL" id="JAUFRC010000001">
    <property type="protein sequence ID" value="MDN3710962.1"/>
    <property type="molecule type" value="Genomic_DNA"/>
</dbReference>